<dbReference type="Proteomes" id="UP000244855">
    <property type="component" value="Unassembled WGS sequence"/>
</dbReference>
<dbReference type="EMBL" id="KZ805319">
    <property type="protein sequence ID" value="PVI04651.1"/>
    <property type="molecule type" value="Genomic_DNA"/>
</dbReference>
<organism evidence="2 3">
    <name type="scientific">Periconia macrospinosa</name>
    <dbReference type="NCBI Taxonomy" id="97972"/>
    <lineage>
        <taxon>Eukaryota</taxon>
        <taxon>Fungi</taxon>
        <taxon>Dikarya</taxon>
        <taxon>Ascomycota</taxon>
        <taxon>Pezizomycotina</taxon>
        <taxon>Dothideomycetes</taxon>
        <taxon>Pleosporomycetidae</taxon>
        <taxon>Pleosporales</taxon>
        <taxon>Massarineae</taxon>
        <taxon>Periconiaceae</taxon>
        <taxon>Periconia</taxon>
    </lineage>
</organism>
<proteinExistence type="predicted"/>
<keyword evidence="1" id="KW-0812">Transmembrane</keyword>
<protein>
    <submittedName>
        <fullName evidence="2">Uncharacterized protein</fullName>
    </submittedName>
</protein>
<keyword evidence="1" id="KW-1133">Transmembrane helix</keyword>
<sequence length="54" mass="6046">MTTTWNEPKVVSTTYQFSRSQDLAGFSSILLVGFPVTISNSVFLLEEEEEEDDG</sequence>
<evidence type="ECO:0000256" key="1">
    <source>
        <dbReference type="SAM" id="Phobius"/>
    </source>
</evidence>
<accession>A0A2V1E2J5</accession>
<keyword evidence="1" id="KW-0472">Membrane</keyword>
<gene>
    <name evidence="2" type="ORF">DM02DRAFT_611273</name>
</gene>
<reference evidence="2 3" key="1">
    <citation type="journal article" date="2018" name="Sci. Rep.">
        <title>Comparative genomics provides insights into the lifestyle and reveals functional heterogeneity of dark septate endophytic fungi.</title>
        <authorList>
            <person name="Knapp D.G."/>
            <person name="Nemeth J.B."/>
            <person name="Barry K."/>
            <person name="Hainaut M."/>
            <person name="Henrissat B."/>
            <person name="Johnson J."/>
            <person name="Kuo A."/>
            <person name="Lim J.H.P."/>
            <person name="Lipzen A."/>
            <person name="Nolan M."/>
            <person name="Ohm R.A."/>
            <person name="Tamas L."/>
            <person name="Grigoriev I.V."/>
            <person name="Spatafora J.W."/>
            <person name="Nagy L.G."/>
            <person name="Kovacs G.M."/>
        </authorList>
    </citation>
    <scope>NUCLEOTIDE SEQUENCE [LARGE SCALE GENOMIC DNA]</scope>
    <source>
        <strain evidence="2 3">DSE2036</strain>
    </source>
</reference>
<feature type="transmembrane region" description="Helical" evidence="1">
    <location>
        <begin position="23"/>
        <end position="45"/>
    </location>
</feature>
<dbReference type="AlphaFoldDB" id="A0A2V1E2J5"/>
<name>A0A2V1E2J5_9PLEO</name>
<evidence type="ECO:0000313" key="2">
    <source>
        <dbReference type="EMBL" id="PVI04651.1"/>
    </source>
</evidence>
<keyword evidence="3" id="KW-1185">Reference proteome</keyword>
<feature type="non-terminal residue" evidence="2">
    <location>
        <position position="1"/>
    </location>
</feature>
<evidence type="ECO:0000313" key="3">
    <source>
        <dbReference type="Proteomes" id="UP000244855"/>
    </source>
</evidence>